<feature type="transmembrane region" description="Helical" evidence="6">
    <location>
        <begin position="180"/>
        <end position="201"/>
    </location>
</feature>
<keyword evidence="4 6" id="KW-1133">Transmembrane helix</keyword>
<feature type="transmembrane region" description="Helical" evidence="6">
    <location>
        <begin position="151"/>
        <end position="174"/>
    </location>
</feature>
<dbReference type="InterPro" id="IPR032816">
    <property type="entry name" value="VTT_dom"/>
</dbReference>
<feature type="transmembrane region" description="Helical" evidence="6">
    <location>
        <begin position="70"/>
        <end position="95"/>
    </location>
</feature>
<dbReference type="AlphaFoldDB" id="A0A4Y8LU43"/>
<protein>
    <recommendedName>
        <fullName evidence="6">TVP38/TMEM64 family membrane protein</fullName>
    </recommendedName>
</protein>
<reference evidence="8 9" key="1">
    <citation type="submission" date="2019-03" db="EMBL/GenBank/DDBJ databases">
        <title>Cohnella endophytica sp. nov., a novel endophytic bacterium isolated from bark of Sonneratia apetala.</title>
        <authorList>
            <person name="Tuo L."/>
        </authorList>
    </citation>
    <scope>NUCLEOTIDE SEQUENCE [LARGE SCALE GENOMIC DNA]</scope>
    <source>
        <strain evidence="8 9">CCTCC AB 208254</strain>
    </source>
</reference>
<evidence type="ECO:0000256" key="6">
    <source>
        <dbReference type="RuleBase" id="RU366058"/>
    </source>
</evidence>
<name>A0A4Y8LU43_9BACL</name>
<evidence type="ECO:0000313" key="8">
    <source>
        <dbReference type="EMBL" id="TFE24960.1"/>
    </source>
</evidence>
<proteinExistence type="inferred from homology"/>
<feature type="transmembrane region" description="Helical" evidence="6">
    <location>
        <begin position="38"/>
        <end position="63"/>
    </location>
</feature>
<gene>
    <name evidence="8" type="ORF">E2980_14460</name>
</gene>
<dbReference type="Proteomes" id="UP000297900">
    <property type="component" value="Unassembled WGS sequence"/>
</dbReference>
<dbReference type="GO" id="GO:0005886">
    <property type="term" value="C:plasma membrane"/>
    <property type="evidence" value="ECO:0007669"/>
    <property type="project" value="UniProtKB-SubCell"/>
</dbReference>
<evidence type="ECO:0000256" key="2">
    <source>
        <dbReference type="ARBA" id="ARBA00022475"/>
    </source>
</evidence>
<evidence type="ECO:0000259" key="7">
    <source>
        <dbReference type="Pfam" id="PF09335"/>
    </source>
</evidence>
<dbReference type="InterPro" id="IPR015414">
    <property type="entry name" value="TMEM64"/>
</dbReference>
<evidence type="ECO:0000256" key="5">
    <source>
        <dbReference type="ARBA" id="ARBA00023136"/>
    </source>
</evidence>
<keyword evidence="3 6" id="KW-0812">Transmembrane</keyword>
<keyword evidence="5 6" id="KW-0472">Membrane</keyword>
<sequence>MLKKCLIIGLYILAAISHTVYRGPLILWMSSDTVWYFDILIFLSALLIAIVPAIPYGIVAVVIGAKYGAMIGACVNIAISVLGAIIMFIFVRAAFSEEGRLKTANRRGIKFFTKYAERNPFFAVLFARLLPLIPAQAINIFAAIMRIPWKLYLYATILGKIPFILLVSLLGAQFLNAPDFKVTIIIISVYGFFLLAVYGLYRNLKWRWTRS</sequence>
<accession>A0A4Y8LU43</accession>
<comment type="caution">
    <text evidence="8">The sequence shown here is derived from an EMBL/GenBank/DDBJ whole genome shotgun (WGS) entry which is preliminary data.</text>
</comment>
<dbReference type="PANTHER" id="PTHR12677:SF59">
    <property type="entry name" value="GOLGI APPARATUS MEMBRANE PROTEIN TVP38-RELATED"/>
    <property type="match status" value="1"/>
</dbReference>
<comment type="similarity">
    <text evidence="6">Belongs to the TVP38/TMEM64 family.</text>
</comment>
<dbReference type="Pfam" id="PF09335">
    <property type="entry name" value="VTT_dom"/>
    <property type="match status" value="1"/>
</dbReference>
<dbReference type="PANTHER" id="PTHR12677">
    <property type="entry name" value="GOLGI APPARATUS MEMBRANE PROTEIN TVP38-RELATED"/>
    <property type="match status" value="1"/>
</dbReference>
<dbReference type="OrthoDB" id="2381682at2"/>
<evidence type="ECO:0000313" key="9">
    <source>
        <dbReference type="Proteomes" id="UP000297900"/>
    </source>
</evidence>
<feature type="domain" description="VTT" evidence="7">
    <location>
        <begin position="54"/>
        <end position="172"/>
    </location>
</feature>
<dbReference type="RefSeq" id="WP_135152908.1">
    <property type="nucleotide sequence ID" value="NZ_SOMN01000021.1"/>
</dbReference>
<evidence type="ECO:0000256" key="4">
    <source>
        <dbReference type="ARBA" id="ARBA00022989"/>
    </source>
</evidence>
<evidence type="ECO:0000256" key="1">
    <source>
        <dbReference type="ARBA" id="ARBA00004651"/>
    </source>
</evidence>
<dbReference type="EMBL" id="SOMN01000021">
    <property type="protein sequence ID" value="TFE24960.1"/>
    <property type="molecule type" value="Genomic_DNA"/>
</dbReference>
<keyword evidence="2 6" id="KW-1003">Cell membrane</keyword>
<organism evidence="8 9">
    <name type="scientific">Cohnella luojiensis</name>
    <dbReference type="NCBI Taxonomy" id="652876"/>
    <lineage>
        <taxon>Bacteria</taxon>
        <taxon>Bacillati</taxon>
        <taxon>Bacillota</taxon>
        <taxon>Bacilli</taxon>
        <taxon>Bacillales</taxon>
        <taxon>Paenibacillaceae</taxon>
        <taxon>Cohnella</taxon>
    </lineage>
</organism>
<comment type="subcellular location">
    <subcellularLocation>
        <location evidence="1 6">Cell membrane</location>
        <topology evidence="1 6">Multi-pass membrane protein</topology>
    </subcellularLocation>
</comment>
<keyword evidence="9" id="KW-1185">Reference proteome</keyword>
<feature type="transmembrane region" description="Helical" evidence="6">
    <location>
        <begin position="121"/>
        <end position="144"/>
    </location>
</feature>
<evidence type="ECO:0000256" key="3">
    <source>
        <dbReference type="ARBA" id="ARBA00022692"/>
    </source>
</evidence>